<dbReference type="EMBL" id="JBJNUY010000001">
    <property type="protein sequence ID" value="MFL8997628.1"/>
    <property type="molecule type" value="Genomic_DNA"/>
</dbReference>
<comment type="caution">
    <text evidence="1">The sequence shown here is derived from an EMBL/GenBank/DDBJ whole genome shotgun (WGS) entry which is preliminary data.</text>
</comment>
<dbReference type="RefSeq" id="WP_407799291.1">
    <property type="nucleotide sequence ID" value="NZ_JBJNUX010000001.1"/>
</dbReference>
<evidence type="ECO:0000313" key="1">
    <source>
        <dbReference type="EMBL" id="MFL8997628.1"/>
    </source>
</evidence>
<reference evidence="1 2" key="1">
    <citation type="submission" date="2024-12" db="EMBL/GenBank/DDBJ databases">
        <title>Pseudomonas species isolated from Lotus nodules promote plant growth.</title>
        <authorList>
            <person name="Yu Y.-H."/>
            <person name="Kurtenbach J."/>
            <person name="Crosbie D."/>
            <person name="Brachmann A."/>
            <person name="Marin M."/>
        </authorList>
    </citation>
    <scope>NUCLEOTIDE SEQUENCE [LARGE SCALE GENOMIC DNA]</scope>
    <source>
        <strain evidence="1 2">PLb11B</strain>
    </source>
</reference>
<protein>
    <submittedName>
        <fullName evidence="1">PD-(D/E)XK motif protein</fullName>
    </submittedName>
</protein>
<evidence type="ECO:0000313" key="2">
    <source>
        <dbReference type="Proteomes" id="UP001628646"/>
    </source>
</evidence>
<accession>A0ABW8W1W2</accession>
<name>A0ABW8W1W2_9PSED</name>
<dbReference type="Pfam" id="PF14390">
    <property type="entry name" value="DUF4420"/>
    <property type="match status" value="1"/>
</dbReference>
<gene>
    <name evidence="1" type="ORF">ACJ8NA_02980</name>
</gene>
<organism evidence="1 2">
    <name type="scientific">Pseudomonas azerbaijanorientalis</name>
    <dbReference type="NCBI Taxonomy" id="2842350"/>
    <lineage>
        <taxon>Bacteria</taxon>
        <taxon>Pseudomonadati</taxon>
        <taxon>Pseudomonadota</taxon>
        <taxon>Gammaproteobacteria</taxon>
        <taxon>Pseudomonadales</taxon>
        <taxon>Pseudomonadaceae</taxon>
        <taxon>Pseudomonas</taxon>
    </lineage>
</organism>
<sequence length="322" mass="35877">MNSDFSGKWDEISGRGHSAGRFRVCPDHLIDLFIGFSVAGEREFTLESSTVSFDADEIPAFENIVVHQADDKEVHSLTLRLTDRGLTDLFSSICWDLAEASSVAETQKGAIQIFGVRLSRWAELLRRRRTSELSFNERLGLLGELSMLVWAIDECGVDAPLAVRGWRGPDGDTNDIGLNNVRIEVKAQLSTQRQTLKISSLDQLNWDARSLFIAVNRFCPSDEGLSLESLSSTIFSRLETNKAGLMEFQCKLIVAGYDSDAGYVGETFNLEKLSVYRVDENFPRLVPSNVPLGITKVRYEIACETIKDFLVAPSELEVQLNG</sequence>
<dbReference type="Proteomes" id="UP001628646">
    <property type="component" value="Unassembled WGS sequence"/>
</dbReference>
<proteinExistence type="predicted"/>
<dbReference type="InterPro" id="IPR025534">
    <property type="entry name" value="DUF4420"/>
</dbReference>
<keyword evidence="2" id="KW-1185">Reference proteome</keyword>